<dbReference type="EMBL" id="SNRW01000120">
    <property type="protein sequence ID" value="KAA6403271.1"/>
    <property type="molecule type" value="Genomic_DNA"/>
</dbReference>
<comment type="caution">
    <text evidence="2">The sequence shown here is derived from an EMBL/GenBank/DDBJ whole genome shotgun (WGS) entry which is preliminary data.</text>
</comment>
<dbReference type="Proteomes" id="UP000324800">
    <property type="component" value="Unassembled WGS sequence"/>
</dbReference>
<evidence type="ECO:0000313" key="3">
    <source>
        <dbReference type="Proteomes" id="UP000324800"/>
    </source>
</evidence>
<gene>
    <name evidence="2" type="ORF">EZS28_001214</name>
</gene>
<name>A0A5J4X7R3_9EUKA</name>
<proteinExistence type="predicted"/>
<accession>A0A5J4X7R3</accession>
<protein>
    <submittedName>
        <fullName evidence="2">Uncharacterized protein</fullName>
    </submittedName>
</protein>
<evidence type="ECO:0000256" key="1">
    <source>
        <dbReference type="SAM" id="MobiDB-lite"/>
    </source>
</evidence>
<evidence type="ECO:0000313" key="2">
    <source>
        <dbReference type="EMBL" id="KAA6403271.1"/>
    </source>
</evidence>
<organism evidence="2 3">
    <name type="scientific">Streblomastix strix</name>
    <dbReference type="NCBI Taxonomy" id="222440"/>
    <lineage>
        <taxon>Eukaryota</taxon>
        <taxon>Metamonada</taxon>
        <taxon>Preaxostyla</taxon>
        <taxon>Oxymonadida</taxon>
        <taxon>Streblomastigidae</taxon>
        <taxon>Streblomastix</taxon>
    </lineage>
</organism>
<dbReference type="OrthoDB" id="10265867at2759"/>
<reference evidence="2 3" key="1">
    <citation type="submission" date="2019-03" db="EMBL/GenBank/DDBJ databases">
        <title>Single cell metagenomics reveals metabolic interactions within the superorganism composed of flagellate Streblomastix strix and complex community of Bacteroidetes bacteria on its surface.</title>
        <authorList>
            <person name="Treitli S.C."/>
            <person name="Kolisko M."/>
            <person name="Husnik F."/>
            <person name="Keeling P."/>
            <person name="Hampl V."/>
        </authorList>
    </citation>
    <scope>NUCLEOTIDE SEQUENCE [LARGE SCALE GENOMIC DNA]</scope>
    <source>
        <strain evidence="2">ST1C</strain>
    </source>
</reference>
<feature type="region of interest" description="Disordered" evidence="1">
    <location>
        <begin position="245"/>
        <end position="269"/>
    </location>
</feature>
<dbReference type="AlphaFoldDB" id="A0A5J4X7R3"/>
<sequence length="269" mass="30676">MAVMDPMQTICTEPFLYQHMKTLDKLLLLNELFNRKESPSNEISHRKRVLRTTSTTSAQDAIQDMSTLELQKLFADKSCIINAYRKAFHLISGIYSDGCLMQCKDFSWDDAEDKSRDKKEKMNISETASVYGEYVCSSMGRIITILRTRTESKRNGVRLNNPQMIGQGGEINQQSLGIGIDQNGQALRLKPKDEFAITADNKMILSVFKKAIRILSEMKQFDMEFLATKFAFPINKDALLSQTMQGGEKPKKKYSLGHEQFETESEIDK</sequence>